<reference evidence="21" key="1">
    <citation type="submission" date="2022-08" db="UniProtKB">
        <authorList>
            <consortium name="EnsemblMetazoa"/>
        </authorList>
    </citation>
    <scope>IDENTIFICATION</scope>
    <source>
        <strain evidence="21">05x7-T-G4-1.051#20</strain>
    </source>
</reference>
<evidence type="ECO:0000256" key="10">
    <source>
        <dbReference type="ARBA" id="ARBA00023002"/>
    </source>
</evidence>
<keyword evidence="8 18" id="KW-0521">NADP</keyword>
<dbReference type="EnsemblMetazoa" id="G15581.1">
    <property type="protein sequence ID" value="G15581.1:cds"/>
    <property type="gene ID" value="G15581"/>
</dbReference>
<dbReference type="InterPro" id="IPR050346">
    <property type="entry name" value="FMO-like"/>
</dbReference>
<dbReference type="GO" id="GO:0004499">
    <property type="term" value="F:N,N-dimethylaniline monooxygenase activity"/>
    <property type="evidence" value="ECO:0007669"/>
    <property type="project" value="UniProtKB-UniRule"/>
</dbReference>
<comment type="subcellular location">
    <subcellularLocation>
        <location evidence="2">Endoplasmic reticulum membrane</location>
        <topology evidence="2">Single-pass membrane protein</topology>
    </subcellularLocation>
</comment>
<dbReference type="GO" id="GO:0005789">
    <property type="term" value="C:endoplasmic reticulum membrane"/>
    <property type="evidence" value="ECO:0007669"/>
    <property type="project" value="UniProtKB-SubCell"/>
</dbReference>
<accession>A0A8W8IRW5</accession>
<evidence type="ECO:0000256" key="5">
    <source>
        <dbReference type="ARBA" id="ARBA00022692"/>
    </source>
</evidence>
<evidence type="ECO:0000256" key="16">
    <source>
        <dbReference type="ARBA" id="ARBA00048088"/>
    </source>
</evidence>
<dbReference type="GO" id="GO:0050660">
    <property type="term" value="F:flavin adenine dinucleotide binding"/>
    <property type="evidence" value="ECO:0007669"/>
    <property type="project" value="InterPro"/>
</dbReference>
<evidence type="ECO:0000256" key="6">
    <source>
        <dbReference type="ARBA" id="ARBA00022824"/>
    </source>
</evidence>
<keyword evidence="6 18" id="KW-0256">Endoplasmic reticulum</keyword>
<keyword evidence="7 18" id="KW-0274">FAD</keyword>
<comment type="catalytic activity">
    <reaction evidence="17">
        <text>N,N-dimethylaniline + NADPH + O2 + H(+) = N,N-dimethylaniline N-oxide + NADP(+) + H2O</text>
        <dbReference type="Rhea" id="RHEA:24468"/>
        <dbReference type="ChEBI" id="CHEBI:15377"/>
        <dbReference type="ChEBI" id="CHEBI:15378"/>
        <dbReference type="ChEBI" id="CHEBI:15379"/>
        <dbReference type="ChEBI" id="CHEBI:16269"/>
        <dbReference type="ChEBI" id="CHEBI:17735"/>
        <dbReference type="ChEBI" id="CHEBI:57783"/>
        <dbReference type="ChEBI" id="CHEBI:58349"/>
        <dbReference type="EC" id="1.14.13.8"/>
    </reaction>
    <physiologicalReaction direction="left-to-right" evidence="17">
        <dbReference type="Rhea" id="RHEA:24469"/>
    </physiologicalReaction>
</comment>
<protein>
    <recommendedName>
        <fullName evidence="19">Flavin-containing monooxygenase</fullName>
        <ecNumber evidence="19">1.-.-.-</ecNumber>
    </recommendedName>
</protein>
<keyword evidence="11 18" id="KW-0503">Monooxygenase</keyword>
<dbReference type="Pfam" id="PF00743">
    <property type="entry name" value="FMO-like"/>
    <property type="match status" value="1"/>
</dbReference>
<evidence type="ECO:0000256" key="19">
    <source>
        <dbReference type="RuleBase" id="RU361177"/>
    </source>
</evidence>
<dbReference type="InterPro" id="IPR036188">
    <property type="entry name" value="FAD/NAD-bd_sf"/>
</dbReference>
<evidence type="ECO:0000313" key="21">
    <source>
        <dbReference type="EnsemblMetazoa" id="G15581.1:cds"/>
    </source>
</evidence>
<dbReference type="PANTHER" id="PTHR23023">
    <property type="entry name" value="DIMETHYLANILINE MONOOXYGENASE"/>
    <property type="match status" value="1"/>
</dbReference>
<proteinExistence type="inferred from homology"/>
<dbReference type="InterPro" id="IPR020946">
    <property type="entry name" value="Flavin_mOase-like"/>
</dbReference>
<evidence type="ECO:0000256" key="18">
    <source>
        <dbReference type="PIRNR" id="PIRNR000332"/>
    </source>
</evidence>
<dbReference type="PIRSF" id="PIRSF000332">
    <property type="entry name" value="FMO"/>
    <property type="match status" value="1"/>
</dbReference>
<evidence type="ECO:0000256" key="8">
    <source>
        <dbReference type="ARBA" id="ARBA00022857"/>
    </source>
</evidence>
<comment type="catalytic activity">
    <reaction evidence="15">
        <text>hypotaurine + NADPH + O2 + H(+) = taurine + NADP(+) + H2O</text>
        <dbReference type="Rhea" id="RHEA:69819"/>
        <dbReference type="ChEBI" id="CHEBI:15377"/>
        <dbReference type="ChEBI" id="CHEBI:15378"/>
        <dbReference type="ChEBI" id="CHEBI:15379"/>
        <dbReference type="ChEBI" id="CHEBI:57783"/>
        <dbReference type="ChEBI" id="CHEBI:57853"/>
        <dbReference type="ChEBI" id="CHEBI:58349"/>
        <dbReference type="ChEBI" id="CHEBI:507393"/>
        <dbReference type="EC" id="1.14.13.8"/>
    </reaction>
    <physiologicalReaction direction="left-to-right" evidence="15">
        <dbReference type="Rhea" id="RHEA:69820"/>
    </physiologicalReaction>
</comment>
<dbReference type="FunFam" id="3.50.50.60:FF:000159">
    <property type="entry name" value="Dimethylaniline monooxygenase [N-oxide-forming]"/>
    <property type="match status" value="1"/>
</dbReference>
<evidence type="ECO:0000256" key="11">
    <source>
        <dbReference type="ARBA" id="ARBA00023033"/>
    </source>
</evidence>
<dbReference type="InterPro" id="IPR000960">
    <property type="entry name" value="Flavin_mOase"/>
</dbReference>
<dbReference type="AlphaFoldDB" id="A0A8W8IRW5"/>
<keyword evidence="9 20" id="KW-1133">Transmembrane helix</keyword>
<evidence type="ECO:0000256" key="7">
    <source>
        <dbReference type="ARBA" id="ARBA00022827"/>
    </source>
</evidence>
<evidence type="ECO:0000313" key="22">
    <source>
        <dbReference type="Proteomes" id="UP000005408"/>
    </source>
</evidence>
<evidence type="ECO:0000256" key="3">
    <source>
        <dbReference type="ARBA" id="ARBA00009183"/>
    </source>
</evidence>
<evidence type="ECO:0000256" key="1">
    <source>
        <dbReference type="ARBA" id="ARBA00001974"/>
    </source>
</evidence>
<dbReference type="Gene3D" id="3.50.50.60">
    <property type="entry name" value="FAD/NAD(P)-binding domain"/>
    <property type="match status" value="1"/>
</dbReference>
<comment type="catalytic activity">
    <reaction evidence="16">
        <text>trimethylamine + NADPH + O2 = trimethylamine N-oxide + NADP(+) + H2O</text>
        <dbReference type="Rhea" id="RHEA:31979"/>
        <dbReference type="ChEBI" id="CHEBI:15377"/>
        <dbReference type="ChEBI" id="CHEBI:15379"/>
        <dbReference type="ChEBI" id="CHEBI:15724"/>
        <dbReference type="ChEBI" id="CHEBI:57783"/>
        <dbReference type="ChEBI" id="CHEBI:58349"/>
        <dbReference type="ChEBI" id="CHEBI:58389"/>
        <dbReference type="EC" id="1.14.13.148"/>
    </reaction>
    <physiologicalReaction direction="left-to-right" evidence="16">
        <dbReference type="Rhea" id="RHEA:31980"/>
    </physiologicalReaction>
</comment>
<dbReference type="PRINTS" id="PR00370">
    <property type="entry name" value="FMOXYGENASE"/>
</dbReference>
<name>A0A8W8IRW5_MAGGI</name>
<evidence type="ECO:0000256" key="9">
    <source>
        <dbReference type="ARBA" id="ARBA00022989"/>
    </source>
</evidence>
<evidence type="ECO:0000256" key="13">
    <source>
        <dbReference type="ARBA" id="ARBA00045957"/>
    </source>
</evidence>
<sequence>MSSNPRESTVDVVVIGAGISGLAAAKCLLDDGFKVTVLERSGDIGGLWTYRENDYGVMRFTHINVSKHNYCFSDFPFPDDVPDYPHNKDMAKYIKDYAAHFKLQEHIKFFTKVKRLEKTESSEKGTLWKVHCQRVEDDGKNVKSPEEEEIITARYVAIATGHHASPVDPKFRGEETFKGEIIHSVKYKDVIFNGMEGKRVLIIGIGNSAVDVAVNCASQGRCESVYISTRSGAWVVPNYLFGLPTDLYACRAFFYIPWKVGSAIFENIVKLISGPPKRWNLNPKMRLLQTQPTVSPCLIHHIQRHDIRVVSNVQEIRTNSPSIDGSKVTFVDGQSADFDVIVKCTGYKIDLPFLSEDLKRTILDEDSNSIRLYKNVFNPEIGHSLAFIGFAQPASGGLLSMSEIQARWFTELARGRCSLPTPLTMKEDIREDEEKVRSRYYHSNRHTIQKDPILYNDDITSMFGAKPELLKNPTVAWRLLFGSCGTYQWRLQGPNAWSGAKEAVLKVPVTGMWHYTGVALVVLVGLWLLYILSFLF</sequence>
<comment type="cofactor">
    <cofactor evidence="1 18 19">
        <name>FAD</name>
        <dbReference type="ChEBI" id="CHEBI:57692"/>
    </cofactor>
</comment>
<keyword evidence="4 18" id="KW-0285">Flavoprotein</keyword>
<organism evidence="21 22">
    <name type="scientific">Magallana gigas</name>
    <name type="common">Pacific oyster</name>
    <name type="synonym">Crassostrea gigas</name>
    <dbReference type="NCBI Taxonomy" id="29159"/>
    <lineage>
        <taxon>Eukaryota</taxon>
        <taxon>Metazoa</taxon>
        <taxon>Spiralia</taxon>
        <taxon>Lophotrochozoa</taxon>
        <taxon>Mollusca</taxon>
        <taxon>Bivalvia</taxon>
        <taxon>Autobranchia</taxon>
        <taxon>Pteriomorphia</taxon>
        <taxon>Ostreida</taxon>
        <taxon>Ostreoidea</taxon>
        <taxon>Ostreidae</taxon>
        <taxon>Magallana</taxon>
    </lineage>
</organism>
<dbReference type="Proteomes" id="UP000005408">
    <property type="component" value="Unassembled WGS sequence"/>
</dbReference>
<evidence type="ECO:0000256" key="12">
    <source>
        <dbReference type="ARBA" id="ARBA00023136"/>
    </source>
</evidence>
<comment type="catalytic activity">
    <reaction evidence="14">
        <text>hypotaurine + NADH + O2 + H(+) = taurine + NAD(+) + H2O</text>
        <dbReference type="Rhea" id="RHEA:74111"/>
        <dbReference type="ChEBI" id="CHEBI:15377"/>
        <dbReference type="ChEBI" id="CHEBI:15378"/>
        <dbReference type="ChEBI" id="CHEBI:15379"/>
        <dbReference type="ChEBI" id="CHEBI:57540"/>
        <dbReference type="ChEBI" id="CHEBI:57853"/>
        <dbReference type="ChEBI" id="CHEBI:57945"/>
        <dbReference type="ChEBI" id="CHEBI:507393"/>
        <dbReference type="EC" id="1.14.13.8"/>
    </reaction>
    <physiologicalReaction direction="left-to-right" evidence="14">
        <dbReference type="Rhea" id="RHEA:74112"/>
    </physiologicalReaction>
</comment>
<dbReference type="GO" id="GO:0034899">
    <property type="term" value="F:trimethylamine monooxygenase activity"/>
    <property type="evidence" value="ECO:0007669"/>
    <property type="project" value="UniProtKB-EC"/>
</dbReference>
<comment type="similarity">
    <text evidence="3 18 19">Belongs to the FMO family.</text>
</comment>
<evidence type="ECO:0000256" key="2">
    <source>
        <dbReference type="ARBA" id="ARBA00004389"/>
    </source>
</evidence>
<evidence type="ECO:0000256" key="14">
    <source>
        <dbReference type="ARBA" id="ARBA00047338"/>
    </source>
</evidence>
<evidence type="ECO:0000256" key="20">
    <source>
        <dbReference type="SAM" id="Phobius"/>
    </source>
</evidence>
<dbReference type="SUPFAM" id="SSF51905">
    <property type="entry name" value="FAD/NAD(P)-binding domain"/>
    <property type="match status" value="2"/>
</dbReference>
<dbReference type="GO" id="GO:0050661">
    <property type="term" value="F:NADP binding"/>
    <property type="evidence" value="ECO:0007669"/>
    <property type="project" value="InterPro"/>
</dbReference>
<evidence type="ECO:0000256" key="15">
    <source>
        <dbReference type="ARBA" id="ARBA00048041"/>
    </source>
</evidence>
<evidence type="ECO:0000256" key="17">
    <source>
        <dbReference type="ARBA" id="ARBA00049443"/>
    </source>
</evidence>
<evidence type="ECO:0000256" key="4">
    <source>
        <dbReference type="ARBA" id="ARBA00022630"/>
    </source>
</evidence>
<comment type="function">
    <text evidence="13">Broad spectrum monooxygenase that catalyzes the oxygenation of a wide variety of nitrogen- and sulfur-containing compounds including xenobiotics. Catalyzes the S-oxygenation of hypotaurine to produce taurine, an organic osmolyte involved in cell volume regulation as well as a variety of cytoprotective and developmental processes. In vitro, catalyzes the N-oxygenation of trimethylamine (TMA) to produce trimethylamine N-oxide (TMAO) and could therefore participate to the detoxification of this compound that is generated by the action of gut microbiota from dietary precursors such as choline, choline containing compounds, betaine or L-carnitine.</text>
</comment>
<dbReference type="EC" id="1.-.-.-" evidence="19"/>
<feature type="transmembrane region" description="Helical" evidence="20">
    <location>
        <begin position="512"/>
        <end position="535"/>
    </location>
</feature>
<keyword evidence="12 18" id="KW-0472">Membrane</keyword>
<keyword evidence="5 20" id="KW-0812">Transmembrane</keyword>
<keyword evidence="10 18" id="KW-0560">Oxidoreductase</keyword>
<keyword evidence="22" id="KW-1185">Reference proteome</keyword>